<reference evidence="2" key="1">
    <citation type="submission" date="2019-07" db="EMBL/GenBank/DDBJ databases">
        <authorList>
            <person name="Dittberner H."/>
        </authorList>
    </citation>
    <scope>NUCLEOTIDE SEQUENCE [LARGE SCALE GENOMIC DNA]</scope>
</reference>
<proteinExistence type="predicted"/>
<keyword evidence="3" id="KW-1185">Reference proteome</keyword>
<dbReference type="InterPro" id="IPR001810">
    <property type="entry name" value="F-box_dom"/>
</dbReference>
<dbReference type="EMBL" id="CABITT030000005">
    <property type="protein sequence ID" value="VVB06609.1"/>
    <property type="molecule type" value="Genomic_DNA"/>
</dbReference>
<dbReference type="InterPro" id="IPR036047">
    <property type="entry name" value="F-box-like_dom_sf"/>
</dbReference>
<organism evidence="2 3">
    <name type="scientific">Arabis nemorensis</name>
    <dbReference type="NCBI Taxonomy" id="586526"/>
    <lineage>
        <taxon>Eukaryota</taxon>
        <taxon>Viridiplantae</taxon>
        <taxon>Streptophyta</taxon>
        <taxon>Embryophyta</taxon>
        <taxon>Tracheophyta</taxon>
        <taxon>Spermatophyta</taxon>
        <taxon>Magnoliopsida</taxon>
        <taxon>eudicotyledons</taxon>
        <taxon>Gunneridae</taxon>
        <taxon>Pentapetalae</taxon>
        <taxon>rosids</taxon>
        <taxon>malvids</taxon>
        <taxon>Brassicales</taxon>
        <taxon>Brassicaceae</taxon>
        <taxon>Arabideae</taxon>
        <taxon>Arabis</taxon>
    </lineage>
</organism>
<dbReference type="AlphaFoldDB" id="A0A565BZ55"/>
<protein>
    <recommendedName>
        <fullName evidence="1">F-box domain-containing protein</fullName>
    </recommendedName>
</protein>
<evidence type="ECO:0000313" key="3">
    <source>
        <dbReference type="Proteomes" id="UP000489600"/>
    </source>
</evidence>
<dbReference type="Pfam" id="PF00646">
    <property type="entry name" value="F-box"/>
    <property type="match status" value="1"/>
</dbReference>
<comment type="caution">
    <text evidence="2">The sequence shown here is derived from an EMBL/GenBank/DDBJ whole genome shotgun (WGS) entry which is preliminary data.</text>
</comment>
<accession>A0A565BZ55</accession>
<dbReference type="Proteomes" id="UP000489600">
    <property type="component" value="Unassembled WGS sequence"/>
</dbReference>
<gene>
    <name evidence="2" type="ORF">ANE_LOCUS17053</name>
</gene>
<sequence>MEENKNILQSIITSEDIIEEILQHLPMKALARFKALSKKWRSTIESTHFSHKRLLRSGLPTPNMKLLVVHQPSSNPNDDSNSTTFLLDTFSGDHDNNGEISLTSSTSYTLLDDTIDDQDKTIQVLGSCDGLVLVQVYKDFRYIYLINPTTREHRTLSPEPSQWSNHVSYTTTKTNPVTGENFLHQSCN</sequence>
<dbReference type="SMART" id="SM00256">
    <property type="entry name" value="FBOX"/>
    <property type="match status" value="1"/>
</dbReference>
<dbReference type="OrthoDB" id="1094363at2759"/>
<feature type="domain" description="F-box" evidence="1">
    <location>
        <begin position="13"/>
        <end position="53"/>
    </location>
</feature>
<dbReference type="PANTHER" id="PTHR31672">
    <property type="entry name" value="BNACNNG10540D PROTEIN"/>
    <property type="match status" value="1"/>
</dbReference>
<dbReference type="SUPFAM" id="SSF81383">
    <property type="entry name" value="F-box domain"/>
    <property type="match status" value="1"/>
</dbReference>
<dbReference type="InterPro" id="IPR050796">
    <property type="entry name" value="SCF_F-box_component"/>
</dbReference>
<dbReference type="PANTHER" id="PTHR31672:SF13">
    <property type="entry name" value="F-BOX PROTEIN CPR30-LIKE"/>
    <property type="match status" value="1"/>
</dbReference>
<evidence type="ECO:0000259" key="1">
    <source>
        <dbReference type="SMART" id="SM00256"/>
    </source>
</evidence>
<name>A0A565BZ55_9BRAS</name>
<evidence type="ECO:0000313" key="2">
    <source>
        <dbReference type="EMBL" id="VVB06609.1"/>
    </source>
</evidence>